<protein>
    <submittedName>
        <fullName evidence="1">Uncharacterized protein</fullName>
    </submittedName>
</protein>
<reference evidence="1" key="2">
    <citation type="submission" date="2014-02" db="EMBL/GenBank/DDBJ databases">
        <title>Complete DNA sequence of /Kuraishia capsulata/ illustrates novel genomic features among budding yeasts (/Saccharomycotina/).</title>
        <authorList>
            <person name="Morales L."/>
            <person name="Noel B."/>
            <person name="Porcel B."/>
            <person name="Marcet-Houben M."/>
            <person name="Hullo M-F."/>
            <person name="Sacerdot C."/>
            <person name="Tekaia F."/>
            <person name="Leh-Louis V."/>
            <person name="Despons L."/>
            <person name="Khanna V."/>
            <person name="Aury J-M."/>
            <person name="Barbe V."/>
            <person name="Couloux A."/>
            <person name="Labadie K."/>
            <person name="Pelletier E."/>
            <person name="Souciet J-L."/>
            <person name="Boekhout T."/>
            <person name="Gabaldon T."/>
            <person name="Wincker P."/>
            <person name="Dujon B."/>
        </authorList>
    </citation>
    <scope>NUCLEOTIDE SEQUENCE</scope>
    <source>
        <strain evidence="1">CBS 1993</strain>
    </source>
</reference>
<dbReference type="HOGENOM" id="CLU_2961112_0_0_1"/>
<proteinExistence type="predicted"/>
<dbReference type="EMBL" id="HG793128">
    <property type="protein sequence ID" value="CDK27618.1"/>
    <property type="molecule type" value="Genomic_DNA"/>
</dbReference>
<dbReference type="RefSeq" id="XP_022459611.1">
    <property type="nucleotide sequence ID" value="XM_022602027.1"/>
</dbReference>
<dbReference type="AlphaFoldDB" id="W6MN11"/>
<reference evidence="1" key="1">
    <citation type="submission" date="2013-12" db="EMBL/GenBank/DDBJ databases">
        <authorList>
            <person name="Genoscope - CEA"/>
        </authorList>
    </citation>
    <scope>NUCLEOTIDE SEQUENCE</scope>
    <source>
        <strain evidence="1">CBS 1993</strain>
    </source>
</reference>
<dbReference type="GeneID" id="34520999"/>
<evidence type="ECO:0000313" key="1">
    <source>
        <dbReference type="EMBL" id="CDK27618.1"/>
    </source>
</evidence>
<dbReference type="Proteomes" id="UP000019384">
    <property type="component" value="Unassembled WGS sequence"/>
</dbReference>
<organism evidence="1 2">
    <name type="scientific">Kuraishia capsulata CBS 1993</name>
    <dbReference type="NCBI Taxonomy" id="1382522"/>
    <lineage>
        <taxon>Eukaryota</taxon>
        <taxon>Fungi</taxon>
        <taxon>Dikarya</taxon>
        <taxon>Ascomycota</taxon>
        <taxon>Saccharomycotina</taxon>
        <taxon>Pichiomycetes</taxon>
        <taxon>Pichiales</taxon>
        <taxon>Pichiaceae</taxon>
        <taxon>Kuraishia</taxon>
    </lineage>
</organism>
<name>W6MN11_9ASCO</name>
<keyword evidence="2" id="KW-1185">Reference proteome</keyword>
<evidence type="ECO:0000313" key="2">
    <source>
        <dbReference type="Proteomes" id="UP000019384"/>
    </source>
</evidence>
<accession>W6MN11</accession>
<sequence length="59" mass="6705">MSCSNPNAYLLVVALPKKKRGFVYKEPTPVYKPLFQFDLIIFPTDLRAKKSVGKAQLSF</sequence>
<gene>
    <name evidence="1" type="ORF">KUCA_T00003597001</name>
</gene>